<dbReference type="SUPFAM" id="SSF53850">
    <property type="entry name" value="Periplasmic binding protein-like II"/>
    <property type="match status" value="1"/>
</dbReference>
<protein>
    <submittedName>
        <fullName evidence="1">Substrate-binding domain-containing protein</fullName>
    </submittedName>
</protein>
<evidence type="ECO:0000313" key="2">
    <source>
        <dbReference type="Proteomes" id="UP000603545"/>
    </source>
</evidence>
<sequence length="298" mass="33267">MLVWPEETVLPDRGDIPKWCHTGSNLCLDFHGDPLTAKLVVFSDGNHHMALMETLQYFYKNNPEVEQIFYATTPPGPVLKLLKHGSLQIGNFILSAKPHVFISPLPVLDNLVNEGYMQQHMPFMQNRGNVLLIKKGNPKNISGIADLARTNVRLFLSNPKTEAMSYKGYVDTLKGIAAREDVNLSFLSDELSGTEVEYGERIHHREAPQAIMDGRADVAIVYYHLALRYTRIFPSLFEVVPLGGTTEDPQPVPENVISLTHAGIIGDGGQWGSQFLHFLSSKLVSEIYSHHGLLRAKP</sequence>
<name>A0A8J6TB22_9BACT</name>
<reference evidence="1 2" key="1">
    <citation type="submission" date="2020-08" db="EMBL/GenBank/DDBJ databases">
        <title>Bridging the membrane lipid divide: bacteria of the FCB group superphylum have the potential to synthesize archaeal ether lipids.</title>
        <authorList>
            <person name="Villanueva L."/>
            <person name="Von Meijenfeldt F.A.B."/>
            <person name="Westbye A.B."/>
            <person name="Yadav S."/>
            <person name="Hopmans E.C."/>
            <person name="Dutilh B.E."/>
            <person name="Sinninghe Damste J.S."/>
        </authorList>
    </citation>
    <scope>NUCLEOTIDE SEQUENCE [LARGE SCALE GENOMIC DNA]</scope>
    <source>
        <strain evidence="1">NIOZ-UU82</strain>
    </source>
</reference>
<dbReference type="AlphaFoldDB" id="A0A8J6TB22"/>
<dbReference type="Proteomes" id="UP000603545">
    <property type="component" value="Unassembled WGS sequence"/>
</dbReference>
<dbReference type="Gene3D" id="3.40.190.10">
    <property type="entry name" value="Periplasmic binding protein-like II"/>
    <property type="match status" value="1"/>
</dbReference>
<dbReference type="EMBL" id="JACNLL010000105">
    <property type="protein sequence ID" value="MBC8200386.1"/>
    <property type="molecule type" value="Genomic_DNA"/>
</dbReference>
<dbReference type="Pfam" id="PF13531">
    <property type="entry name" value="SBP_bac_11"/>
    <property type="match status" value="1"/>
</dbReference>
<proteinExistence type="predicted"/>
<gene>
    <name evidence="1" type="ORF">H8E80_10180</name>
</gene>
<organism evidence="1 2">
    <name type="scientific">Candidatus Desulfaltia bathyphila</name>
    <dbReference type="NCBI Taxonomy" id="2841697"/>
    <lineage>
        <taxon>Bacteria</taxon>
        <taxon>Pseudomonadati</taxon>
        <taxon>Thermodesulfobacteriota</taxon>
        <taxon>Desulfobacteria</taxon>
        <taxon>Desulfobacterales</taxon>
        <taxon>Desulfobacterales incertae sedis</taxon>
        <taxon>Candidatus Desulfaltia</taxon>
    </lineage>
</organism>
<comment type="caution">
    <text evidence="1">The sequence shown here is derived from an EMBL/GenBank/DDBJ whole genome shotgun (WGS) entry which is preliminary data.</text>
</comment>
<accession>A0A8J6TB22</accession>
<evidence type="ECO:0000313" key="1">
    <source>
        <dbReference type="EMBL" id="MBC8200386.1"/>
    </source>
</evidence>